<dbReference type="PANTHER" id="PTHR42964:SF1">
    <property type="entry name" value="POLYKETIDE BIOSYNTHESIS ENOYL-COA HYDRATASE PKSH-RELATED"/>
    <property type="match status" value="1"/>
</dbReference>
<sequence length="260" mass="27905">MEYTTILVSDQGPVRRITLNRPGRHNALTHVLQTELIAALEESVSSACRVVVLHGAGKSFCAGLDLDELQTSANSDGNEAKARAELLARMFRTLHDLLKPTIAAVKGAAIAGGTGLAMVCDYTLATPDAKFGFTEVRIGFVPALVSAYLALQVGDKQARGLLLSGRFFGAAEAYRLGLVHEVVEQGQLTSRVNELAEALARNSPQSLAATKRLLSSQNKAWLDSALTLAIEANAEARETEDFREGIAAFLEKRSPVWMKG</sequence>
<dbReference type="InterPro" id="IPR051683">
    <property type="entry name" value="Enoyl-CoA_Hydratase/Isomerase"/>
</dbReference>
<dbReference type="Proteomes" id="UP001596091">
    <property type="component" value="Unassembled WGS sequence"/>
</dbReference>
<dbReference type="Pfam" id="PF00378">
    <property type="entry name" value="ECH_1"/>
    <property type="match status" value="1"/>
</dbReference>
<protein>
    <submittedName>
        <fullName evidence="2">Enoyl-CoA hydratase/isomerase family protein</fullName>
    </submittedName>
</protein>
<gene>
    <name evidence="2" type="ORF">ACFPT7_04425</name>
</gene>
<comment type="caution">
    <text evidence="2">The sequence shown here is derived from an EMBL/GenBank/DDBJ whole genome shotgun (WGS) entry which is preliminary data.</text>
</comment>
<evidence type="ECO:0000313" key="3">
    <source>
        <dbReference type="Proteomes" id="UP001596091"/>
    </source>
</evidence>
<dbReference type="CDD" id="cd06558">
    <property type="entry name" value="crotonase-like"/>
    <property type="match status" value="1"/>
</dbReference>
<dbReference type="RefSeq" id="WP_263333515.1">
    <property type="nucleotide sequence ID" value="NZ_JAGSYH010000002.1"/>
</dbReference>
<evidence type="ECO:0000313" key="2">
    <source>
        <dbReference type="EMBL" id="MFC5861527.1"/>
    </source>
</evidence>
<keyword evidence="3" id="KW-1185">Reference proteome</keyword>
<reference evidence="3" key="1">
    <citation type="journal article" date="2019" name="Int. J. Syst. Evol. Microbiol.">
        <title>The Global Catalogue of Microorganisms (GCM) 10K type strain sequencing project: providing services to taxonomists for standard genome sequencing and annotation.</title>
        <authorList>
            <consortium name="The Broad Institute Genomics Platform"/>
            <consortium name="The Broad Institute Genome Sequencing Center for Infectious Disease"/>
            <person name="Wu L."/>
            <person name="Ma J."/>
        </authorList>
    </citation>
    <scope>NUCLEOTIDE SEQUENCE [LARGE SCALE GENOMIC DNA]</scope>
    <source>
        <strain evidence="3">JCM 4087</strain>
    </source>
</reference>
<dbReference type="InterPro" id="IPR014748">
    <property type="entry name" value="Enoyl-CoA_hydra_C"/>
</dbReference>
<organism evidence="2 3">
    <name type="scientific">Acidicapsa dinghuensis</name>
    <dbReference type="NCBI Taxonomy" id="2218256"/>
    <lineage>
        <taxon>Bacteria</taxon>
        <taxon>Pseudomonadati</taxon>
        <taxon>Acidobacteriota</taxon>
        <taxon>Terriglobia</taxon>
        <taxon>Terriglobales</taxon>
        <taxon>Acidobacteriaceae</taxon>
        <taxon>Acidicapsa</taxon>
    </lineage>
</organism>
<dbReference type="InterPro" id="IPR001753">
    <property type="entry name" value="Enoyl-CoA_hydra/iso"/>
</dbReference>
<dbReference type="Gene3D" id="1.10.12.10">
    <property type="entry name" value="Lyase 2-enoyl-coa Hydratase, Chain A, domain 2"/>
    <property type="match status" value="1"/>
</dbReference>
<evidence type="ECO:0000256" key="1">
    <source>
        <dbReference type="ARBA" id="ARBA00005254"/>
    </source>
</evidence>
<dbReference type="EMBL" id="JBHSPH010000001">
    <property type="protein sequence ID" value="MFC5861527.1"/>
    <property type="molecule type" value="Genomic_DNA"/>
</dbReference>
<name>A0ABW1ECG4_9BACT</name>
<accession>A0ABW1ECG4</accession>
<dbReference type="InterPro" id="IPR029045">
    <property type="entry name" value="ClpP/crotonase-like_dom_sf"/>
</dbReference>
<dbReference type="Gene3D" id="3.90.226.10">
    <property type="entry name" value="2-enoyl-CoA Hydratase, Chain A, domain 1"/>
    <property type="match status" value="1"/>
</dbReference>
<comment type="similarity">
    <text evidence="1">Belongs to the enoyl-CoA hydratase/isomerase family.</text>
</comment>
<dbReference type="SUPFAM" id="SSF52096">
    <property type="entry name" value="ClpP/crotonase"/>
    <property type="match status" value="1"/>
</dbReference>
<dbReference type="PANTHER" id="PTHR42964">
    <property type="entry name" value="ENOYL-COA HYDRATASE"/>
    <property type="match status" value="1"/>
</dbReference>
<proteinExistence type="inferred from homology"/>